<dbReference type="InterPro" id="IPR032816">
    <property type="entry name" value="VTT_dom"/>
</dbReference>
<proteinExistence type="predicted"/>
<name>A0A8T3YJR4_9ARCH</name>
<evidence type="ECO:0000256" key="4">
    <source>
        <dbReference type="ARBA" id="ARBA00022989"/>
    </source>
</evidence>
<keyword evidence="2" id="KW-1003">Cell membrane</keyword>
<reference evidence="8" key="1">
    <citation type="submission" date="2020-07" db="EMBL/GenBank/DDBJ databases">
        <title>Huge and variable diversity of episymbiotic CPR bacteria and DPANN archaea in groundwater ecosystems.</title>
        <authorList>
            <person name="He C.Y."/>
            <person name="Keren R."/>
            <person name="Whittaker M."/>
            <person name="Farag I.F."/>
            <person name="Doudna J."/>
            <person name="Cate J.H.D."/>
            <person name="Banfield J.F."/>
        </authorList>
    </citation>
    <scope>NUCLEOTIDE SEQUENCE</scope>
    <source>
        <strain evidence="8">NC_groundwater_1296_Ag_S-0.2um_52_80</strain>
    </source>
</reference>
<protein>
    <submittedName>
        <fullName evidence="8">VTT domain-containing protein</fullName>
    </submittedName>
</protein>
<evidence type="ECO:0000259" key="7">
    <source>
        <dbReference type="Pfam" id="PF09335"/>
    </source>
</evidence>
<comment type="caution">
    <text evidence="8">The sequence shown here is derived from an EMBL/GenBank/DDBJ whole genome shotgun (WGS) entry which is preliminary data.</text>
</comment>
<feature type="transmembrane region" description="Helical" evidence="6">
    <location>
        <begin position="141"/>
        <end position="162"/>
    </location>
</feature>
<keyword evidence="5 6" id="KW-0472">Membrane</keyword>
<dbReference type="Proteomes" id="UP000732298">
    <property type="component" value="Unassembled WGS sequence"/>
</dbReference>
<evidence type="ECO:0000256" key="2">
    <source>
        <dbReference type="ARBA" id="ARBA00022475"/>
    </source>
</evidence>
<gene>
    <name evidence="8" type="ORF">HY544_03190</name>
</gene>
<evidence type="ECO:0000313" key="9">
    <source>
        <dbReference type="Proteomes" id="UP000732298"/>
    </source>
</evidence>
<comment type="subcellular location">
    <subcellularLocation>
        <location evidence="1">Cell membrane</location>
        <topology evidence="1">Multi-pass membrane protein</topology>
    </subcellularLocation>
</comment>
<evidence type="ECO:0000256" key="5">
    <source>
        <dbReference type="ARBA" id="ARBA00023136"/>
    </source>
</evidence>
<dbReference type="PANTHER" id="PTHR30353:SF0">
    <property type="entry name" value="TRANSMEMBRANE PROTEIN"/>
    <property type="match status" value="1"/>
</dbReference>
<dbReference type="PANTHER" id="PTHR30353">
    <property type="entry name" value="INNER MEMBRANE PROTEIN DEDA-RELATED"/>
    <property type="match status" value="1"/>
</dbReference>
<evidence type="ECO:0000256" key="1">
    <source>
        <dbReference type="ARBA" id="ARBA00004651"/>
    </source>
</evidence>
<dbReference type="EMBL" id="JACQPB010000034">
    <property type="protein sequence ID" value="MBI4210483.1"/>
    <property type="molecule type" value="Genomic_DNA"/>
</dbReference>
<dbReference type="Pfam" id="PF09335">
    <property type="entry name" value="VTT_dom"/>
    <property type="match status" value="1"/>
</dbReference>
<dbReference type="AlphaFoldDB" id="A0A8T3YJR4"/>
<dbReference type="InterPro" id="IPR032818">
    <property type="entry name" value="DedA-like"/>
</dbReference>
<accession>A0A8T3YJR4</accession>
<feature type="transmembrane region" description="Helical" evidence="6">
    <location>
        <begin position="174"/>
        <end position="194"/>
    </location>
</feature>
<feature type="transmembrane region" description="Helical" evidence="6">
    <location>
        <begin position="56"/>
        <end position="78"/>
    </location>
</feature>
<keyword evidence="3 6" id="KW-0812">Transmembrane</keyword>
<organism evidence="8 9">
    <name type="scientific">Candidatus Iainarchaeum sp</name>
    <dbReference type="NCBI Taxonomy" id="3101447"/>
    <lineage>
        <taxon>Archaea</taxon>
        <taxon>Candidatus Iainarchaeota</taxon>
        <taxon>Candidatus Iainarchaeia</taxon>
        <taxon>Candidatus Iainarchaeales</taxon>
        <taxon>Candidatus Iainarchaeaceae</taxon>
        <taxon>Candidatus Iainarchaeum</taxon>
    </lineage>
</organism>
<dbReference type="GO" id="GO:0005886">
    <property type="term" value="C:plasma membrane"/>
    <property type="evidence" value="ECO:0007669"/>
    <property type="project" value="UniProtKB-SubCell"/>
</dbReference>
<feature type="domain" description="VTT" evidence="7">
    <location>
        <begin position="36"/>
        <end position="161"/>
    </location>
</feature>
<keyword evidence="4 6" id="KW-1133">Transmembrane helix</keyword>
<evidence type="ECO:0000256" key="3">
    <source>
        <dbReference type="ARBA" id="ARBA00022692"/>
    </source>
</evidence>
<evidence type="ECO:0000256" key="6">
    <source>
        <dbReference type="SAM" id="Phobius"/>
    </source>
</evidence>
<sequence length="203" mass="22361">MFDLFGKVQDLLLGFGYTALFAIVFAESGLFFGFFLPGDSLLFTAGLMASQGLFDVKIVLVGVAVSAILGDQVGYWMGSKFGRGFFNRPDSIFFNPRHIEDAEAFYARHGKKTIVLARFVPAVRTFAPIVAGMAHMDYRTFVSYNVLGGVLWSVVFVLAGYFLGRAFPESGNLIAYIVIAIVLVTTVPIVMEFLKRLKNRGGR</sequence>
<evidence type="ECO:0000313" key="8">
    <source>
        <dbReference type="EMBL" id="MBI4210483.1"/>
    </source>
</evidence>
<feature type="transmembrane region" description="Helical" evidence="6">
    <location>
        <begin position="12"/>
        <end position="36"/>
    </location>
</feature>